<organism evidence="2 3">
    <name type="scientific">Spirulina subsalsa FACHB-351</name>
    <dbReference type="NCBI Taxonomy" id="234711"/>
    <lineage>
        <taxon>Bacteria</taxon>
        <taxon>Bacillati</taxon>
        <taxon>Cyanobacteriota</taxon>
        <taxon>Cyanophyceae</taxon>
        <taxon>Spirulinales</taxon>
        <taxon>Spirulinaceae</taxon>
        <taxon>Spirulina</taxon>
    </lineage>
</organism>
<dbReference type="RefSeq" id="WP_265262339.1">
    <property type="nucleotide sequence ID" value="NZ_JAIHOM010000001.1"/>
</dbReference>
<comment type="caution">
    <text evidence="2">The sequence shown here is derived from an EMBL/GenBank/DDBJ whole genome shotgun (WGS) entry which is preliminary data.</text>
</comment>
<keyword evidence="3" id="KW-1185">Reference proteome</keyword>
<evidence type="ECO:0000313" key="3">
    <source>
        <dbReference type="Proteomes" id="UP001526426"/>
    </source>
</evidence>
<name>A0ABT3KZJ8_9CYAN</name>
<feature type="compositionally biased region" description="Polar residues" evidence="1">
    <location>
        <begin position="29"/>
        <end position="39"/>
    </location>
</feature>
<evidence type="ECO:0000313" key="2">
    <source>
        <dbReference type="EMBL" id="MCW6034687.1"/>
    </source>
</evidence>
<feature type="compositionally biased region" description="Pro residues" evidence="1">
    <location>
        <begin position="14"/>
        <end position="26"/>
    </location>
</feature>
<dbReference type="Proteomes" id="UP001526426">
    <property type="component" value="Unassembled WGS sequence"/>
</dbReference>
<reference evidence="2 3" key="1">
    <citation type="submission" date="2021-08" db="EMBL/GenBank/DDBJ databases">
        <title>Draft genome sequence of Spirulina subsalsa with high tolerance to salinity and hype-accumulation of phycocyanin.</title>
        <authorList>
            <person name="Pei H."/>
            <person name="Jiang L."/>
        </authorList>
    </citation>
    <scope>NUCLEOTIDE SEQUENCE [LARGE SCALE GENOMIC DNA]</scope>
    <source>
        <strain evidence="2 3">FACHB-351</strain>
    </source>
</reference>
<accession>A0ABT3KZJ8</accession>
<protein>
    <submittedName>
        <fullName evidence="2">Uncharacterized protein</fullName>
    </submittedName>
</protein>
<evidence type="ECO:0000256" key="1">
    <source>
        <dbReference type="SAM" id="MobiDB-lite"/>
    </source>
</evidence>
<feature type="region of interest" description="Disordered" evidence="1">
    <location>
        <begin position="1"/>
        <end position="48"/>
    </location>
</feature>
<gene>
    <name evidence="2" type="ORF">K4A83_00140</name>
</gene>
<dbReference type="EMBL" id="JAIHOM010000001">
    <property type="protein sequence ID" value="MCW6034687.1"/>
    <property type="molecule type" value="Genomic_DNA"/>
</dbReference>
<sequence>MTVNKKTETNHPPEAIPPQRPIPPVSRPTQTLKKPQQSTKVEKPKRREKKEIVRLSEYEGLKAGDQVVLPYTRQKVELQYFTLSPSGVPFAAFEGGAVAVPWLLSLE</sequence>
<proteinExistence type="predicted"/>
<feature type="compositionally biased region" description="Basic and acidic residues" evidence="1">
    <location>
        <begin position="1"/>
        <end position="11"/>
    </location>
</feature>